<dbReference type="OrthoDB" id="1711508at2759"/>
<protein>
    <submittedName>
        <fullName evidence="3">Ubiquitin domain-containing CTD phosphatase 1</fullName>
    </submittedName>
</protein>
<dbReference type="GO" id="GO:0090364">
    <property type="term" value="P:regulation of proteasome assembly"/>
    <property type="evidence" value="ECO:0007669"/>
    <property type="project" value="InterPro"/>
</dbReference>
<organism evidence="3 4">
    <name type="scientific">Paragonimus heterotremus</name>
    <dbReference type="NCBI Taxonomy" id="100268"/>
    <lineage>
        <taxon>Eukaryota</taxon>
        <taxon>Metazoa</taxon>
        <taxon>Spiralia</taxon>
        <taxon>Lophotrochozoa</taxon>
        <taxon>Platyhelminthes</taxon>
        <taxon>Trematoda</taxon>
        <taxon>Digenea</taxon>
        <taxon>Plagiorchiida</taxon>
        <taxon>Troglotremata</taxon>
        <taxon>Troglotrematidae</taxon>
        <taxon>Paragonimus</taxon>
    </lineage>
</organism>
<gene>
    <name evidence="3" type="ORF">PHET_02645</name>
</gene>
<evidence type="ECO:0000313" key="3">
    <source>
        <dbReference type="EMBL" id="KAF5403962.1"/>
    </source>
</evidence>
<dbReference type="PANTHER" id="PTHR48493:SF1">
    <property type="entry name" value="UBIQUITIN-LIKE DOMAIN-CONTAINING CTD PHOSPHATASE 1"/>
    <property type="match status" value="1"/>
</dbReference>
<keyword evidence="4" id="KW-1185">Reference proteome</keyword>
<dbReference type="CDD" id="cd01813">
    <property type="entry name" value="Ubl_UBLCP1"/>
    <property type="match status" value="1"/>
</dbReference>
<name>A0A8J4TJP6_9TREM</name>
<feature type="domain" description="FCP1 homology" evidence="2">
    <location>
        <begin position="153"/>
        <end position="344"/>
    </location>
</feature>
<dbReference type="InterPro" id="IPR036412">
    <property type="entry name" value="HAD-like_sf"/>
</dbReference>
<dbReference type="Gene3D" id="3.40.50.1000">
    <property type="entry name" value="HAD superfamily/HAD-like"/>
    <property type="match status" value="1"/>
</dbReference>
<dbReference type="InterPro" id="IPR029071">
    <property type="entry name" value="Ubiquitin-like_domsf"/>
</dbReference>
<dbReference type="Gene3D" id="3.10.20.90">
    <property type="entry name" value="Phosphatidylinositol 3-kinase Catalytic Subunit, Chain A, domain 1"/>
    <property type="match status" value="1"/>
</dbReference>
<dbReference type="SUPFAM" id="SSF54236">
    <property type="entry name" value="Ubiquitin-like"/>
    <property type="match status" value="1"/>
</dbReference>
<dbReference type="InterPro" id="IPR023214">
    <property type="entry name" value="HAD_sf"/>
</dbReference>
<sequence>MNRLDFNTVSNGSQMPDELAPLVFNIKFNGKPVTVDCLRPSDTIGDLKRALFDKTQVLPETQKILGLRTSNNEPANDDLKLSELVLKPNTKLMLIGSTQKAILDVKKTVDIPTEVVDDFDLKEEDVQLGLLPENLEKVKRRAKAYHARRLCEQRPGKRLLVLDVDYTIFDHLTPAESARQLARPYLYEFLKRAYVHFDIVIWSATSMTWILAKLSQLGVIPSNAASMLRTQAGEEAVVEGPCSADTSEETAPEPSFRITLLLDSSDMISVHFPSHGVREVKPLAVIWENHPQWGPHNTIMFDDVRRNFIMNPQSGLRIRSYRDAHVNCKTDHELRDLALYLELIAAREPDFKRLNHNHWERYISRHKRKRISRGHSGKVTSSRTDSTATVTQMLSDGLDAANPVSGDETKKDLETQTTVDCGSPADGRSGTDLP</sequence>
<evidence type="ECO:0000259" key="2">
    <source>
        <dbReference type="PROSITE" id="PS50969"/>
    </source>
</evidence>
<accession>A0A8J4TJP6</accession>
<dbReference type="InterPro" id="IPR004274">
    <property type="entry name" value="FCP1_dom"/>
</dbReference>
<dbReference type="PROSITE" id="PS50969">
    <property type="entry name" value="FCP1"/>
    <property type="match status" value="1"/>
</dbReference>
<dbReference type="GO" id="GO:0005634">
    <property type="term" value="C:nucleus"/>
    <property type="evidence" value="ECO:0007669"/>
    <property type="project" value="TreeGrafter"/>
</dbReference>
<reference evidence="3" key="1">
    <citation type="submission" date="2019-05" db="EMBL/GenBank/DDBJ databases">
        <title>Annotation for the trematode Paragonimus heterotremus.</title>
        <authorList>
            <person name="Choi Y.-J."/>
        </authorList>
    </citation>
    <scope>NUCLEOTIDE SEQUENCE</scope>
    <source>
        <strain evidence="3">LC</strain>
    </source>
</reference>
<evidence type="ECO:0000313" key="4">
    <source>
        <dbReference type="Proteomes" id="UP000748531"/>
    </source>
</evidence>
<dbReference type="GO" id="GO:0004722">
    <property type="term" value="F:protein serine/threonine phosphatase activity"/>
    <property type="evidence" value="ECO:0007669"/>
    <property type="project" value="TreeGrafter"/>
</dbReference>
<dbReference type="Proteomes" id="UP000748531">
    <property type="component" value="Unassembled WGS sequence"/>
</dbReference>
<dbReference type="PANTHER" id="PTHR48493">
    <property type="entry name" value="UBIQUITIN-LIKE DOMAIN-CONTAINING CTD PHOSPHATASE 1"/>
    <property type="match status" value="1"/>
</dbReference>
<feature type="region of interest" description="Disordered" evidence="1">
    <location>
        <begin position="396"/>
        <end position="434"/>
    </location>
</feature>
<dbReference type="SMART" id="SM00577">
    <property type="entry name" value="CPDc"/>
    <property type="match status" value="1"/>
</dbReference>
<evidence type="ECO:0000256" key="1">
    <source>
        <dbReference type="SAM" id="MobiDB-lite"/>
    </source>
</evidence>
<dbReference type="Pfam" id="PF03031">
    <property type="entry name" value="NIF"/>
    <property type="match status" value="2"/>
</dbReference>
<dbReference type="EMBL" id="LUCH01000954">
    <property type="protein sequence ID" value="KAF5403962.1"/>
    <property type="molecule type" value="Genomic_DNA"/>
</dbReference>
<dbReference type="SUPFAM" id="SSF56784">
    <property type="entry name" value="HAD-like"/>
    <property type="match status" value="1"/>
</dbReference>
<comment type="caution">
    <text evidence="3">The sequence shown here is derived from an EMBL/GenBank/DDBJ whole genome shotgun (WGS) entry which is preliminary data.</text>
</comment>
<dbReference type="AlphaFoldDB" id="A0A8J4TJP6"/>
<dbReference type="InterPro" id="IPR051658">
    <property type="entry name" value="UBLCP1"/>
</dbReference>
<proteinExistence type="predicted"/>